<dbReference type="AlphaFoldDB" id="A0A0R3R2F8"/>
<dbReference type="GO" id="GO:0005324">
    <property type="term" value="F:long-chain fatty acid transmembrane transporter activity"/>
    <property type="evidence" value="ECO:0007669"/>
    <property type="project" value="TreeGrafter"/>
</dbReference>
<feature type="domain" description="ABC transporter" evidence="8">
    <location>
        <begin position="1"/>
        <end position="213"/>
    </location>
</feature>
<proteinExistence type="inferred from homology"/>
<evidence type="ECO:0000256" key="2">
    <source>
        <dbReference type="ARBA" id="ARBA00022448"/>
    </source>
</evidence>
<dbReference type="GO" id="GO:0016887">
    <property type="term" value="F:ATP hydrolysis activity"/>
    <property type="evidence" value="ECO:0007669"/>
    <property type="project" value="InterPro"/>
</dbReference>
<dbReference type="InterPro" id="IPR027417">
    <property type="entry name" value="P-loop_NTPase"/>
</dbReference>
<dbReference type="GO" id="GO:0007031">
    <property type="term" value="P:peroxisome organization"/>
    <property type="evidence" value="ECO:0007669"/>
    <property type="project" value="TreeGrafter"/>
</dbReference>
<dbReference type="InterPro" id="IPR050835">
    <property type="entry name" value="ABC_transporter_sub-D"/>
</dbReference>
<keyword evidence="7" id="KW-0472">Membrane</keyword>
<dbReference type="PROSITE" id="PS50893">
    <property type="entry name" value="ABC_TRANSPORTER_2"/>
    <property type="match status" value="1"/>
</dbReference>
<keyword evidence="10" id="KW-1185">Reference proteome</keyword>
<evidence type="ECO:0000313" key="10">
    <source>
        <dbReference type="Proteomes" id="UP000280834"/>
    </source>
</evidence>
<evidence type="ECO:0000256" key="3">
    <source>
        <dbReference type="ARBA" id="ARBA00022692"/>
    </source>
</evidence>
<dbReference type="InterPro" id="IPR003593">
    <property type="entry name" value="AAA+_ATPase"/>
</dbReference>
<reference evidence="11" key="1">
    <citation type="submission" date="2017-02" db="UniProtKB">
        <authorList>
            <consortium name="WormBaseParasite"/>
        </authorList>
    </citation>
    <scope>IDENTIFICATION</scope>
</reference>
<evidence type="ECO:0000256" key="7">
    <source>
        <dbReference type="ARBA" id="ARBA00023136"/>
    </source>
</evidence>
<dbReference type="CDD" id="cd03223">
    <property type="entry name" value="ABCD_peroxisomal_ALDP"/>
    <property type="match status" value="1"/>
</dbReference>
<dbReference type="WBParaSite" id="BTMF_0001419801-mRNA-1">
    <property type="protein sequence ID" value="BTMF_0001419801-mRNA-1"/>
    <property type="gene ID" value="BTMF_0001419801"/>
</dbReference>
<dbReference type="PANTHER" id="PTHR11384:SF67">
    <property type="entry name" value="ATP-BINDING CASSETTE SUB-FAMILY D MEMBER 1"/>
    <property type="match status" value="1"/>
</dbReference>
<dbReference type="GO" id="GO:0005778">
    <property type="term" value="C:peroxisomal membrane"/>
    <property type="evidence" value="ECO:0007669"/>
    <property type="project" value="TreeGrafter"/>
</dbReference>
<organism evidence="11">
    <name type="scientific">Brugia timori</name>
    <dbReference type="NCBI Taxonomy" id="42155"/>
    <lineage>
        <taxon>Eukaryota</taxon>
        <taxon>Metazoa</taxon>
        <taxon>Ecdysozoa</taxon>
        <taxon>Nematoda</taxon>
        <taxon>Chromadorea</taxon>
        <taxon>Rhabditida</taxon>
        <taxon>Spirurina</taxon>
        <taxon>Spiruromorpha</taxon>
        <taxon>Filarioidea</taxon>
        <taxon>Onchocercidae</taxon>
        <taxon>Brugia</taxon>
    </lineage>
</organism>
<dbReference type="InterPro" id="IPR003439">
    <property type="entry name" value="ABC_transporter-like_ATP-bd"/>
</dbReference>
<gene>
    <name evidence="9" type="ORF">BTMF_LOCUS12194</name>
</gene>
<keyword evidence="6" id="KW-1133">Transmembrane helix</keyword>
<sequence>MYQLLLQLIHDGMHLFITGPNGCGKSSLFRILGGLWPVYRGRLELPPKAEMYYLPQRPYMTFGNLREQIIYPDTLADMRRKGITDNALMEILKTVHLSEIVEREGGFESEREWIDILSGGEKQRLGLARIFYHQPKYALLDECTSAISIDIEALIYQAMKDAGFTLLSVSHRPSLWRFHTHLLQYDGQGRYQLCPMDSKILLSSNSDMNKNEVTHLFSMEWNLLT</sequence>
<dbReference type="GO" id="GO:0042760">
    <property type="term" value="P:very long-chain fatty acid catabolic process"/>
    <property type="evidence" value="ECO:0007669"/>
    <property type="project" value="TreeGrafter"/>
</dbReference>
<protein>
    <submittedName>
        <fullName evidence="11">ABC transporter domain-containing protein</fullName>
    </submittedName>
</protein>
<evidence type="ECO:0000256" key="6">
    <source>
        <dbReference type="ARBA" id="ARBA00022989"/>
    </source>
</evidence>
<keyword evidence="4" id="KW-0547">Nucleotide-binding</keyword>
<name>A0A0R3R2F8_9BILA</name>
<dbReference type="GO" id="GO:0015910">
    <property type="term" value="P:long-chain fatty acid import into peroxisome"/>
    <property type="evidence" value="ECO:0007669"/>
    <property type="project" value="TreeGrafter"/>
</dbReference>
<dbReference type="Gene3D" id="3.40.50.300">
    <property type="entry name" value="P-loop containing nucleotide triphosphate hydrolases"/>
    <property type="match status" value="1"/>
</dbReference>
<accession>A0A0R3R2F8</accession>
<comment type="similarity">
    <text evidence="1">Belongs to the ABC transporter superfamily. ABCD family. Peroxisomal fatty acyl CoA transporter (TC 3.A.1.203) subfamily.</text>
</comment>
<dbReference type="InterPro" id="IPR017871">
    <property type="entry name" value="ABC_transporter-like_CS"/>
</dbReference>
<dbReference type="PROSITE" id="PS00211">
    <property type="entry name" value="ABC_TRANSPORTER_1"/>
    <property type="match status" value="1"/>
</dbReference>
<evidence type="ECO:0000256" key="5">
    <source>
        <dbReference type="ARBA" id="ARBA00022840"/>
    </source>
</evidence>
<dbReference type="EMBL" id="UZAG01018950">
    <property type="protein sequence ID" value="VDO41701.1"/>
    <property type="molecule type" value="Genomic_DNA"/>
</dbReference>
<evidence type="ECO:0000259" key="8">
    <source>
        <dbReference type="PROSITE" id="PS50893"/>
    </source>
</evidence>
<evidence type="ECO:0000313" key="11">
    <source>
        <dbReference type="WBParaSite" id="BTMF_0001419801-mRNA-1"/>
    </source>
</evidence>
<dbReference type="STRING" id="42155.A0A0R3R2F8"/>
<keyword evidence="5" id="KW-0067">ATP-binding</keyword>
<dbReference type="Pfam" id="PF00005">
    <property type="entry name" value="ABC_tran"/>
    <property type="match status" value="1"/>
</dbReference>
<keyword evidence="3" id="KW-0812">Transmembrane</keyword>
<evidence type="ECO:0000256" key="4">
    <source>
        <dbReference type="ARBA" id="ARBA00022741"/>
    </source>
</evidence>
<dbReference type="GO" id="GO:0005524">
    <property type="term" value="F:ATP binding"/>
    <property type="evidence" value="ECO:0007669"/>
    <property type="project" value="UniProtKB-KW"/>
</dbReference>
<dbReference type="GO" id="GO:0042626">
    <property type="term" value="F:ATPase-coupled transmembrane transporter activity"/>
    <property type="evidence" value="ECO:0007669"/>
    <property type="project" value="TreeGrafter"/>
</dbReference>
<dbReference type="SUPFAM" id="SSF52540">
    <property type="entry name" value="P-loop containing nucleoside triphosphate hydrolases"/>
    <property type="match status" value="1"/>
</dbReference>
<dbReference type="GO" id="GO:0006635">
    <property type="term" value="P:fatty acid beta-oxidation"/>
    <property type="evidence" value="ECO:0007669"/>
    <property type="project" value="TreeGrafter"/>
</dbReference>
<keyword evidence="2" id="KW-0813">Transport</keyword>
<dbReference type="Proteomes" id="UP000280834">
    <property type="component" value="Unassembled WGS sequence"/>
</dbReference>
<evidence type="ECO:0000256" key="1">
    <source>
        <dbReference type="ARBA" id="ARBA00008575"/>
    </source>
</evidence>
<dbReference type="PANTHER" id="PTHR11384">
    <property type="entry name" value="ATP-BINDING CASSETTE, SUB-FAMILY D MEMBER"/>
    <property type="match status" value="1"/>
</dbReference>
<dbReference type="SMART" id="SM00382">
    <property type="entry name" value="AAA"/>
    <property type="match status" value="1"/>
</dbReference>
<evidence type="ECO:0000313" key="9">
    <source>
        <dbReference type="EMBL" id="VDO41701.1"/>
    </source>
</evidence>
<reference evidence="9 10" key="2">
    <citation type="submission" date="2018-11" db="EMBL/GenBank/DDBJ databases">
        <authorList>
            <consortium name="Pathogen Informatics"/>
        </authorList>
    </citation>
    <scope>NUCLEOTIDE SEQUENCE [LARGE SCALE GENOMIC DNA]</scope>
</reference>